<protein>
    <submittedName>
        <fullName evidence="1">25438_t:CDS:1</fullName>
    </submittedName>
</protein>
<evidence type="ECO:0000313" key="2">
    <source>
        <dbReference type="Proteomes" id="UP000789920"/>
    </source>
</evidence>
<evidence type="ECO:0000313" key="1">
    <source>
        <dbReference type="EMBL" id="CAG8798739.1"/>
    </source>
</evidence>
<feature type="non-terminal residue" evidence="1">
    <location>
        <position position="1"/>
    </location>
</feature>
<dbReference type="EMBL" id="CAJVQC010058482">
    <property type="protein sequence ID" value="CAG8798739.1"/>
    <property type="molecule type" value="Genomic_DNA"/>
</dbReference>
<organism evidence="1 2">
    <name type="scientific">Racocetra persica</name>
    <dbReference type="NCBI Taxonomy" id="160502"/>
    <lineage>
        <taxon>Eukaryota</taxon>
        <taxon>Fungi</taxon>
        <taxon>Fungi incertae sedis</taxon>
        <taxon>Mucoromycota</taxon>
        <taxon>Glomeromycotina</taxon>
        <taxon>Glomeromycetes</taxon>
        <taxon>Diversisporales</taxon>
        <taxon>Gigasporaceae</taxon>
        <taxon>Racocetra</taxon>
    </lineage>
</organism>
<reference evidence="1" key="1">
    <citation type="submission" date="2021-06" db="EMBL/GenBank/DDBJ databases">
        <authorList>
            <person name="Kallberg Y."/>
            <person name="Tangrot J."/>
            <person name="Rosling A."/>
        </authorList>
    </citation>
    <scope>NUCLEOTIDE SEQUENCE</scope>
    <source>
        <strain evidence="1">MA461A</strain>
    </source>
</reference>
<accession>A0ACA9RLK7</accession>
<sequence length="56" mass="6770">KYFEYLQNSELWVKAEIKKKDIQLKAMRILLKNKIMECKTQQEKITNLETSLKELP</sequence>
<dbReference type="Proteomes" id="UP000789920">
    <property type="component" value="Unassembled WGS sequence"/>
</dbReference>
<comment type="caution">
    <text evidence="1">The sequence shown here is derived from an EMBL/GenBank/DDBJ whole genome shotgun (WGS) entry which is preliminary data.</text>
</comment>
<name>A0ACA9RLK7_9GLOM</name>
<proteinExistence type="predicted"/>
<gene>
    <name evidence="1" type="ORF">RPERSI_LOCUS20577</name>
</gene>
<keyword evidence="2" id="KW-1185">Reference proteome</keyword>
<feature type="non-terminal residue" evidence="1">
    <location>
        <position position="56"/>
    </location>
</feature>